<sequence length="117" mass="13025">MHYNSGTNLAPLGDDEVYFVGIIDILQQWDWEKQLEKAGKVLLGKSARGISAVAPAAYCRRFQARCTQILLKGSAPEDLDLDWEVDPNASIVKETKSRPDSKNVKEMTMSDLVAEQV</sequence>
<evidence type="ECO:0000313" key="5">
    <source>
        <dbReference type="Proteomes" id="UP000693981"/>
    </source>
</evidence>
<feature type="compositionally biased region" description="Basic and acidic residues" evidence="2">
    <location>
        <begin position="94"/>
        <end position="105"/>
    </location>
</feature>
<dbReference type="InterPro" id="IPR002498">
    <property type="entry name" value="PInositol-4-P-4/5-kinase_core"/>
</dbReference>
<dbReference type="PANTHER" id="PTHR23086:SF8">
    <property type="entry name" value="PHOSPHATIDYLINOSITOL 5-PHOSPHATE 4-KINASE, ISOFORM A"/>
    <property type="match status" value="1"/>
</dbReference>
<comment type="caution">
    <text evidence="4">The sequence shown here is derived from an EMBL/GenBank/DDBJ whole genome shotgun (WGS) entry which is preliminary data.</text>
</comment>
<dbReference type="PANTHER" id="PTHR23086">
    <property type="entry name" value="PHOSPHATIDYLINOSITOL-4-PHOSPHATE 5-KINASE"/>
    <property type="match status" value="1"/>
</dbReference>
<keyword evidence="1" id="KW-0418">Kinase</keyword>
<gene>
    <name evidence="4" type="primary">PIP5KL1_15</name>
    <name evidence="4" type="ORF">PHYBOEH_011900</name>
</gene>
<dbReference type="InterPro" id="IPR023610">
    <property type="entry name" value="PInositol-4/5-P-5/4-kinase"/>
</dbReference>
<feature type="domain" description="PIPK" evidence="3">
    <location>
        <begin position="1"/>
        <end position="70"/>
    </location>
</feature>
<dbReference type="Proteomes" id="UP000693981">
    <property type="component" value="Unassembled WGS sequence"/>
</dbReference>
<evidence type="ECO:0000313" key="4">
    <source>
        <dbReference type="EMBL" id="KAG7397971.1"/>
    </source>
</evidence>
<dbReference type="Pfam" id="PF01504">
    <property type="entry name" value="PIP5K"/>
    <property type="match status" value="1"/>
</dbReference>
<dbReference type="EMBL" id="JAGDFL010000094">
    <property type="protein sequence ID" value="KAG7397971.1"/>
    <property type="molecule type" value="Genomic_DNA"/>
</dbReference>
<organism evidence="4 5">
    <name type="scientific">Phytophthora boehmeriae</name>
    <dbReference type="NCBI Taxonomy" id="109152"/>
    <lineage>
        <taxon>Eukaryota</taxon>
        <taxon>Sar</taxon>
        <taxon>Stramenopiles</taxon>
        <taxon>Oomycota</taxon>
        <taxon>Peronosporomycetes</taxon>
        <taxon>Peronosporales</taxon>
        <taxon>Peronosporaceae</taxon>
        <taxon>Phytophthora</taxon>
    </lineage>
</organism>
<dbReference type="GO" id="GO:0046854">
    <property type="term" value="P:phosphatidylinositol phosphate biosynthetic process"/>
    <property type="evidence" value="ECO:0007669"/>
    <property type="project" value="TreeGrafter"/>
</dbReference>
<evidence type="ECO:0000259" key="3">
    <source>
        <dbReference type="PROSITE" id="PS51455"/>
    </source>
</evidence>
<name>A0A8T1WXP5_9STRA</name>
<keyword evidence="1" id="KW-0808">Transferase</keyword>
<reference evidence="4" key="1">
    <citation type="submission" date="2021-02" db="EMBL/GenBank/DDBJ databases">
        <authorList>
            <person name="Palmer J.M."/>
        </authorList>
    </citation>
    <scope>NUCLEOTIDE SEQUENCE</scope>
    <source>
        <strain evidence="4">SCRP23</strain>
    </source>
</reference>
<keyword evidence="5" id="KW-1185">Reference proteome</keyword>
<dbReference type="PROSITE" id="PS51455">
    <property type="entry name" value="PIPK"/>
    <property type="match status" value="1"/>
</dbReference>
<protein>
    <submittedName>
        <fullName evidence="4">Phosphatidylinositol-4-phosphate 5-kinase-like protein 1</fullName>
    </submittedName>
</protein>
<keyword evidence="1" id="KW-0547">Nucleotide-binding</keyword>
<dbReference type="GO" id="GO:0016308">
    <property type="term" value="F:1-phosphatidylinositol-4-phosphate 5-kinase activity"/>
    <property type="evidence" value="ECO:0007669"/>
    <property type="project" value="TreeGrafter"/>
</dbReference>
<dbReference type="AlphaFoldDB" id="A0A8T1WXP5"/>
<dbReference type="GO" id="GO:0005886">
    <property type="term" value="C:plasma membrane"/>
    <property type="evidence" value="ECO:0007669"/>
    <property type="project" value="TreeGrafter"/>
</dbReference>
<dbReference type="OrthoDB" id="70770at2759"/>
<dbReference type="GO" id="GO:0005524">
    <property type="term" value="F:ATP binding"/>
    <property type="evidence" value="ECO:0007669"/>
    <property type="project" value="UniProtKB-UniRule"/>
</dbReference>
<accession>A0A8T1WXP5</accession>
<proteinExistence type="predicted"/>
<keyword evidence="1" id="KW-0067">ATP-binding</keyword>
<evidence type="ECO:0000256" key="2">
    <source>
        <dbReference type="SAM" id="MobiDB-lite"/>
    </source>
</evidence>
<feature type="region of interest" description="Disordered" evidence="2">
    <location>
        <begin position="94"/>
        <end position="117"/>
    </location>
</feature>
<evidence type="ECO:0000256" key="1">
    <source>
        <dbReference type="PROSITE-ProRule" id="PRU00781"/>
    </source>
</evidence>